<dbReference type="InterPro" id="IPR018691">
    <property type="entry name" value="DUF2188"/>
</dbReference>
<keyword evidence="2" id="KW-0614">Plasmid</keyword>
<feature type="region of interest" description="Disordered" evidence="1">
    <location>
        <begin position="1"/>
        <end position="76"/>
    </location>
</feature>
<organism evidence="2 3">
    <name type="scientific">Pseudonocardia broussonetiae</name>
    <dbReference type="NCBI Taxonomy" id="2736640"/>
    <lineage>
        <taxon>Bacteria</taxon>
        <taxon>Bacillati</taxon>
        <taxon>Actinomycetota</taxon>
        <taxon>Actinomycetes</taxon>
        <taxon>Pseudonocardiales</taxon>
        <taxon>Pseudonocardiaceae</taxon>
        <taxon>Pseudonocardia</taxon>
    </lineage>
</organism>
<geneLocation type="plasmid" evidence="2 3">
    <name>unnamed1</name>
</geneLocation>
<feature type="compositionally biased region" description="Basic and acidic residues" evidence="1">
    <location>
        <begin position="42"/>
        <end position="61"/>
    </location>
</feature>
<dbReference type="Proteomes" id="UP000505377">
    <property type="component" value="Plasmid unnamed1"/>
</dbReference>
<evidence type="ECO:0000256" key="1">
    <source>
        <dbReference type="SAM" id="MobiDB-lite"/>
    </source>
</evidence>
<name>A0A6M6JUK9_9PSEU</name>
<dbReference type="EMBL" id="CP053565">
    <property type="protein sequence ID" value="QJY51150.1"/>
    <property type="molecule type" value="Genomic_DNA"/>
</dbReference>
<evidence type="ECO:0000313" key="3">
    <source>
        <dbReference type="Proteomes" id="UP000505377"/>
    </source>
</evidence>
<keyword evidence="3" id="KW-1185">Reference proteome</keyword>
<accession>A0A6M6JUK9</accession>
<feature type="compositionally biased region" description="Basic and acidic residues" evidence="1">
    <location>
        <begin position="1"/>
        <end position="23"/>
    </location>
</feature>
<gene>
    <name evidence="2" type="ORF">HOP40_34785</name>
</gene>
<dbReference type="AlphaFoldDB" id="A0A6M6JUK9"/>
<dbReference type="RefSeq" id="WP_172169918.1">
    <property type="nucleotide sequence ID" value="NZ_CP053565.1"/>
</dbReference>
<feature type="compositionally biased region" description="Basic and acidic residues" evidence="1">
    <location>
        <begin position="67"/>
        <end position="76"/>
    </location>
</feature>
<dbReference type="KEGG" id="pbro:HOP40_34785"/>
<protein>
    <submittedName>
        <fullName evidence="2">DUF2188 domain-containing protein</fullName>
    </submittedName>
</protein>
<sequence>MAEGDIHTSKQGDRWVNKAEGNERASNSAPTKAEAQATGREMAIDRGVEHVIHNQDGRIGERNTYPRSRDPKSSKG</sequence>
<evidence type="ECO:0000313" key="2">
    <source>
        <dbReference type="EMBL" id="QJY51150.1"/>
    </source>
</evidence>
<dbReference type="Pfam" id="PF09954">
    <property type="entry name" value="DUF2188"/>
    <property type="match status" value="1"/>
</dbReference>
<reference evidence="2 3" key="1">
    <citation type="submission" date="2020-05" db="EMBL/GenBank/DDBJ databases">
        <authorList>
            <person name="Mo P."/>
        </authorList>
    </citation>
    <scope>NUCLEOTIDE SEQUENCE [LARGE SCALE GENOMIC DNA]</scope>
    <source>
        <strain evidence="2 3">Gen01</strain>
        <plasmid evidence="2 3">unnamed1</plasmid>
    </source>
</reference>
<proteinExistence type="predicted"/>